<evidence type="ECO:0000313" key="3">
    <source>
        <dbReference type="Proteomes" id="UP000319627"/>
    </source>
</evidence>
<dbReference type="InterPro" id="IPR029000">
    <property type="entry name" value="Cyclophilin-like_dom_sf"/>
</dbReference>
<comment type="caution">
    <text evidence="2">The sequence shown here is derived from an EMBL/GenBank/DDBJ whole genome shotgun (WGS) entry which is preliminary data.</text>
</comment>
<reference evidence="2 3" key="1">
    <citation type="submission" date="2019-07" db="EMBL/GenBank/DDBJ databases">
        <title>Genomic Encyclopedia of Type Strains, Phase I: the one thousand microbial genomes (KMG-I) project.</title>
        <authorList>
            <person name="Kyrpides N."/>
        </authorList>
    </citation>
    <scope>NUCLEOTIDE SEQUENCE [LARGE SCALE GENOMIC DNA]</scope>
    <source>
        <strain evidence="2 3">DSM 375</strain>
    </source>
</reference>
<dbReference type="AlphaFoldDB" id="A0A562I265"/>
<dbReference type="Pfam" id="PF18050">
    <property type="entry name" value="Cyclophil_like2"/>
    <property type="match status" value="1"/>
</dbReference>
<sequence>MKIRLTIEGQVHSASLVDNPTSRDFLALLPLTLELEDYNATEKIAMLSSKLSSAEAPAGIMPSVGDITYYAPWGNVALFYKDFSYSKGLISLGRIEGDLSWLRRSGPLKALIEREPEPAERCAPHIKPSASNSC</sequence>
<dbReference type="Proteomes" id="UP000319627">
    <property type="component" value="Unassembled WGS sequence"/>
</dbReference>
<proteinExistence type="predicted"/>
<evidence type="ECO:0000313" key="2">
    <source>
        <dbReference type="EMBL" id="TWH64775.1"/>
    </source>
</evidence>
<dbReference type="SUPFAM" id="SSF50891">
    <property type="entry name" value="Cyclophilin-like"/>
    <property type="match status" value="1"/>
</dbReference>
<organism evidence="2 3">
    <name type="scientific">Azomonas agilis</name>
    <dbReference type="NCBI Taxonomy" id="116849"/>
    <lineage>
        <taxon>Bacteria</taxon>
        <taxon>Pseudomonadati</taxon>
        <taxon>Pseudomonadota</taxon>
        <taxon>Gammaproteobacteria</taxon>
        <taxon>Pseudomonadales</taxon>
        <taxon>Pseudomonadaceae</taxon>
        <taxon>Azomonas</taxon>
    </lineage>
</organism>
<dbReference type="OrthoDB" id="5298378at2"/>
<dbReference type="InterPro" id="IPR041183">
    <property type="entry name" value="Cyclophilin-like"/>
</dbReference>
<name>A0A562I265_9GAMM</name>
<feature type="domain" description="Cyclophilin-like" evidence="1">
    <location>
        <begin position="5"/>
        <end position="105"/>
    </location>
</feature>
<dbReference type="Gene3D" id="2.40.100.20">
    <property type="match status" value="1"/>
</dbReference>
<evidence type="ECO:0000259" key="1">
    <source>
        <dbReference type="Pfam" id="PF18050"/>
    </source>
</evidence>
<dbReference type="RefSeq" id="WP_144571819.1">
    <property type="nucleotide sequence ID" value="NZ_VLKG01000007.1"/>
</dbReference>
<protein>
    <recommendedName>
        <fullName evidence="1">Cyclophilin-like domain-containing protein</fullName>
    </recommendedName>
</protein>
<dbReference type="EMBL" id="VLKG01000007">
    <property type="protein sequence ID" value="TWH64775.1"/>
    <property type="molecule type" value="Genomic_DNA"/>
</dbReference>
<accession>A0A562I265</accession>
<gene>
    <name evidence="2" type="ORF">LX59_02123</name>
</gene>
<keyword evidence="3" id="KW-1185">Reference proteome</keyword>